<dbReference type="EMBL" id="VNIQ01000007">
    <property type="protein sequence ID" value="TYQ01891.1"/>
    <property type="molecule type" value="Genomic_DNA"/>
</dbReference>
<gene>
    <name evidence="1" type="ORF">FNL38_107313</name>
</gene>
<name>A0A652YL59_NOCGL</name>
<organism evidence="1">
    <name type="scientific">Nocardia globerula</name>
    <dbReference type="NCBI Taxonomy" id="1818"/>
    <lineage>
        <taxon>Bacteria</taxon>
        <taxon>Bacillati</taxon>
        <taxon>Actinomycetota</taxon>
        <taxon>Actinomycetes</taxon>
        <taxon>Mycobacteriales</taxon>
        <taxon>Nocardiaceae</taxon>
        <taxon>Nocardia</taxon>
    </lineage>
</organism>
<dbReference type="AlphaFoldDB" id="A0A652YL59"/>
<sequence length="471" mass="51245">MTHAGVDHDVRAVADAILYEGYLLYPYRANSGKNQSRWQFGVLGPPGASELGVGEQSGMSAQAVVAADAGELRVTLRFLHLQRRTVQRRIDPDGWESVHHVTSGDHEWISWDEASECEIESGPYRLTDLGEGRSLAFEVPAFSEIEPILDATGASIGRIVRTRAALSGLVDLRAASGRPDQVVLSMDVRNTTAIVAVDKHSAPAYSMLGAHVIMQCDTPSFISLFSVNDEQTHEYPLIQDRCYPVLAGTPNPALPDRSTTVLVSPIILYDFPVIAGQSEGSLFDSTEIDEILSLRILTMTDEEKAQARATDPKAAEIIDRCEALTPEGFADLHGVLRDPHAGQEDGQGNSAPMLPEVPDGVDWWSPEADTRVSPRIDGILVGGVRIAGGSTVRVHPSRRADAQDLFFDGKLARVATIHEDVDGDIHVGVTLLDDPAADLHNWYGRYLYFAPDEVEPVPGAQTQSNREENTQ</sequence>
<comment type="caution">
    <text evidence="1">The sequence shown here is derived from an EMBL/GenBank/DDBJ whole genome shotgun (WGS) entry which is preliminary data.</text>
</comment>
<reference evidence="1" key="1">
    <citation type="submission" date="2019-07" db="EMBL/GenBank/DDBJ databases">
        <title>Genomic Encyclopedia of Type Strains, Phase IV (KMG-IV): sequencing the most valuable type-strain genomes for metagenomic binning, comparative biology and taxonomic classification.</title>
        <authorList>
            <person name="Goeker M."/>
        </authorList>
    </citation>
    <scope>NUCLEOTIDE SEQUENCE</scope>
    <source>
        <strain evidence="1">DSM 44596</strain>
    </source>
</reference>
<protein>
    <submittedName>
        <fullName evidence="1">Uncharacterized protein</fullName>
    </submittedName>
</protein>
<proteinExistence type="predicted"/>
<evidence type="ECO:0000313" key="1">
    <source>
        <dbReference type="EMBL" id="TYQ01891.1"/>
    </source>
</evidence>
<accession>A0A652YL59</accession>